<comment type="caution">
    <text evidence="3">The sequence shown here is derived from an EMBL/GenBank/DDBJ whole genome shotgun (WGS) entry which is preliminary data.</text>
</comment>
<dbReference type="PRINTS" id="PR00081">
    <property type="entry name" value="GDHRDH"/>
</dbReference>
<evidence type="ECO:0000313" key="3">
    <source>
        <dbReference type="EMBL" id="MDT0677936.1"/>
    </source>
</evidence>
<evidence type="ECO:0000256" key="2">
    <source>
        <dbReference type="ARBA" id="ARBA00023002"/>
    </source>
</evidence>
<proteinExistence type="inferred from homology"/>
<comment type="similarity">
    <text evidence="1">Belongs to the short-chain dehydrogenases/reductases (SDR) family.</text>
</comment>
<evidence type="ECO:0000256" key="1">
    <source>
        <dbReference type="ARBA" id="ARBA00006484"/>
    </source>
</evidence>
<dbReference type="InterPro" id="IPR036291">
    <property type="entry name" value="NAD(P)-bd_dom_sf"/>
</dbReference>
<dbReference type="RefSeq" id="WP_311504276.1">
    <property type="nucleotide sequence ID" value="NZ_JAVRHK010000013.1"/>
</dbReference>
<name>A0ABU3D8S9_9FLAO</name>
<dbReference type="PRINTS" id="PR00080">
    <property type="entry name" value="SDRFAMILY"/>
</dbReference>
<dbReference type="Pfam" id="PF13561">
    <property type="entry name" value="adh_short_C2"/>
    <property type="match status" value="1"/>
</dbReference>
<dbReference type="InterPro" id="IPR020904">
    <property type="entry name" value="Sc_DH/Rdtase_CS"/>
</dbReference>
<dbReference type="SUPFAM" id="SSF51735">
    <property type="entry name" value="NAD(P)-binding Rossmann-fold domains"/>
    <property type="match status" value="1"/>
</dbReference>
<accession>A0ABU3D8S9</accession>
<dbReference type="PANTHER" id="PTHR24321">
    <property type="entry name" value="DEHYDROGENASES, SHORT CHAIN"/>
    <property type="match status" value="1"/>
</dbReference>
<dbReference type="EMBL" id="JAVRHK010000013">
    <property type="protein sequence ID" value="MDT0677936.1"/>
    <property type="molecule type" value="Genomic_DNA"/>
</dbReference>
<protein>
    <submittedName>
        <fullName evidence="3">SDR family oxidoreductase</fullName>
    </submittedName>
</protein>
<dbReference type="Proteomes" id="UP001262582">
    <property type="component" value="Unassembled WGS sequence"/>
</dbReference>
<sequence length="249" mass="26941">MKKLVELNGKVAVVTGSATGIGKAIAEELATTGAYVIGIDINRQESDNSSEIEQIQCDLADEISVKNCFEDINKRHGGVDILINNAALASALTPKPFDKIDPEEWSRVLTTNTLVPFLCSRAVVPHMREKKWGRIVNLTSATTFMGTPFLLHYVSSKGAIVSMTRSLATEVGEDGITVNAIAPGMTITEGIEKNDGFSKEMLDQTVQVRSIKREATPKDIVGSCLFLVSEASEFMTGQILTVDGGYTFH</sequence>
<keyword evidence="4" id="KW-1185">Reference proteome</keyword>
<evidence type="ECO:0000313" key="4">
    <source>
        <dbReference type="Proteomes" id="UP001262582"/>
    </source>
</evidence>
<dbReference type="InterPro" id="IPR002347">
    <property type="entry name" value="SDR_fam"/>
</dbReference>
<gene>
    <name evidence="3" type="ORF">RM539_15235</name>
</gene>
<reference evidence="3 4" key="1">
    <citation type="submission" date="2023-09" db="EMBL/GenBank/DDBJ databases">
        <authorList>
            <person name="Rey-Velasco X."/>
        </authorList>
    </citation>
    <scope>NUCLEOTIDE SEQUENCE [LARGE SCALE GENOMIC DNA]</scope>
    <source>
        <strain evidence="3 4">F117</strain>
    </source>
</reference>
<dbReference type="PANTHER" id="PTHR24321:SF8">
    <property type="entry name" value="ESTRADIOL 17-BETA-DEHYDROGENASE 8-RELATED"/>
    <property type="match status" value="1"/>
</dbReference>
<organism evidence="3 4">
    <name type="scientific">Autumnicola musiva</name>
    <dbReference type="NCBI Taxonomy" id="3075589"/>
    <lineage>
        <taxon>Bacteria</taxon>
        <taxon>Pseudomonadati</taxon>
        <taxon>Bacteroidota</taxon>
        <taxon>Flavobacteriia</taxon>
        <taxon>Flavobacteriales</taxon>
        <taxon>Flavobacteriaceae</taxon>
        <taxon>Autumnicola</taxon>
    </lineage>
</organism>
<dbReference type="Gene3D" id="3.40.50.720">
    <property type="entry name" value="NAD(P)-binding Rossmann-like Domain"/>
    <property type="match status" value="1"/>
</dbReference>
<dbReference type="PROSITE" id="PS00061">
    <property type="entry name" value="ADH_SHORT"/>
    <property type="match status" value="1"/>
</dbReference>
<dbReference type="CDD" id="cd05233">
    <property type="entry name" value="SDR_c"/>
    <property type="match status" value="1"/>
</dbReference>
<keyword evidence="2" id="KW-0560">Oxidoreductase</keyword>